<reference evidence="2 3" key="1">
    <citation type="submission" date="2021-02" db="EMBL/GenBank/DDBJ databases">
        <title>Genome assembly of Pseudopithomyces chartarum.</title>
        <authorList>
            <person name="Jauregui R."/>
            <person name="Singh J."/>
            <person name="Voisey C."/>
        </authorList>
    </citation>
    <scope>NUCLEOTIDE SEQUENCE [LARGE SCALE GENOMIC DNA]</scope>
    <source>
        <strain evidence="2 3">AGR01</strain>
    </source>
</reference>
<feature type="region of interest" description="Disordered" evidence="1">
    <location>
        <begin position="82"/>
        <end position="116"/>
    </location>
</feature>
<protein>
    <submittedName>
        <fullName evidence="2">Uncharacterized protein</fullName>
    </submittedName>
</protein>
<dbReference type="AlphaFoldDB" id="A0AAN6RJ09"/>
<comment type="caution">
    <text evidence="2">The sequence shown here is derived from an EMBL/GenBank/DDBJ whole genome shotgun (WGS) entry which is preliminary data.</text>
</comment>
<name>A0AAN6RJ09_9PLEO</name>
<dbReference type="EMBL" id="WVTA01000003">
    <property type="protein sequence ID" value="KAK3215090.1"/>
    <property type="molecule type" value="Genomic_DNA"/>
</dbReference>
<proteinExistence type="predicted"/>
<feature type="region of interest" description="Disordered" evidence="1">
    <location>
        <begin position="31"/>
        <end position="62"/>
    </location>
</feature>
<accession>A0AAN6RJ09</accession>
<dbReference type="Proteomes" id="UP001280581">
    <property type="component" value="Unassembled WGS sequence"/>
</dbReference>
<evidence type="ECO:0000256" key="1">
    <source>
        <dbReference type="SAM" id="MobiDB-lite"/>
    </source>
</evidence>
<evidence type="ECO:0000313" key="2">
    <source>
        <dbReference type="EMBL" id="KAK3215090.1"/>
    </source>
</evidence>
<keyword evidence="3" id="KW-1185">Reference proteome</keyword>
<gene>
    <name evidence="2" type="ORF">GRF29_19g2161346</name>
</gene>
<evidence type="ECO:0000313" key="3">
    <source>
        <dbReference type="Proteomes" id="UP001280581"/>
    </source>
</evidence>
<organism evidence="2 3">
    <name type="scientific">Pseudopithomyces chartarum</name>
    <dbReference type="NCBI Taxonomy" id="1892770"/>
    <lineage>
        <taxon>Eukaryota</taxon>
        <taxon>Fungi</taxon>
        <taxon>Dikarya</taxon>
        <taxon>Ascomycota</taxon>
        <taxon>Pezizomycotina</taxon>
        <taxon>Dothideomycetes</taxon>
        <taxon>Pleosporomycetidae</taxon>
        <taxon>Pleosporales</taxon>
        <taxon>Massarineae</taxon>
        <taxon>Didymosphaeriaceae</taxon>
        <taxon>Pseudopithomyces</taxon>
    </lineage>
</organism>
<sequence length="140" mass="15168">MSTSSSPFKKFTAAVKAHHQSVNAAYATYYSGGTSSRSSSSELASASSSRQNSISSTTSSLGKAWNKIKEHHEGMNGAFAAYYGGSRRPQEPWKSPRSSINEVEQALPAEKKDGLGKKMKNAIKDHHRSVNAAYRTYYGA</sequence>
<feature type="compositionally biased region" description="Low complexity" evidence="1">
    <location>
        <begin position="31"/>
        <end position="60"/>
    </location>
</feature>